<dbReference type="EMBL" id="CAJVPY010015296">
    <property type="protein sequence ID" value="CAG8751068.1"/>
    <property type="molecule type" value="Genomic_DNA"/>
</dbReference>
<accession>A0A9N9ITR4</accession>
<proteinExistence type="predicted"/>
<feature type="region of interest" description="Disordered" evidence="1">
    <location>
        <begin position="45"/>
        <end position="74"/>
    </location>
</feature>
<evidence type="ECO:0000313" key="2">
    <source>
        <dbReference type="EMBL" id="CAG8751068.1"/>
    </source>
</evidence>
<dbReference type="AlphaFoldDB" id="A0A9N9ITR4"/>
<reference evidence="2" key="1">
    <citation type="submission" date="2021-06" db="EMBL/GenBank/DDBJ databases">
        <authorList>
            <person name="Kallberg Y."/>
            <person name="Tangrot J."/>
            <person name="Rosling A."/>
        </authorList>
    </citation>
    <scope>NUCLEOTIDE SEQUENCE</scope>
    <source>
        <strain evidence="2">MA453B</strain>
    </source>
</reference>
<evidence type="ECO:0000256" key="1">
    <source>
        <dbReference type="SAM" id="MobiDB-lite"/>
    </source>
</evidence>
<keyword evidence="3" id="KW-1185">Reference proteome</keyword>
<gene>
    <name evidence="2" type="ORF">DERYTH_LOCUS16909</name>
</gene>
<sequence>MIIDLFILPFYPLKRHCHPACNSVKRVLSVCEVRVHNTCEQPFGLDYSSSSNPPSPPPTNPPLSPTTTPSSSLPSQCNPQCAGGYNCNSAGICAQCNLDDDCGFLQRCNKCLCIYSCVGVYVNVSCSC</sequence>
<dbReference type="Proteomes" id="UP000789405">
    <property type="component" value="Unassembled WGS sequence"/>
</dbReference>
<evidence type="ECO:0000313" key="3">
    <source>
        <dbReference type="Proteomes" id="UP000789405"/>
    </source>
</evidence>
<name>A0A9N9ITR4_9GLOM</name>
<organism evidence="2 3">
    <name type="scientific">Dentiscutata erythropus</name>
    <dbReference type="NCBI Taxonomy" id="1348616"/>
    <lineage>
        <taxon>Eukaryota</taxon>
        <taxon>Fungi</taxon>
        <taxon>Fungi incertae sedis</taxon>
        <taxon>Mucoromycota</taxon>
        <taxon>Glomeromycotina</taxon>
        <taxon>Glomeromycetes</taxon>
        <taxon>Diversisporales</taxon>
        <taxon>Gigasporaceae</taxon>
        <taxon>Dentiscutata</taxon>
    </lineage>
</organism>
<comment type="caution">
    <text evidence="2">The sequence shown here is derived from an EMBL/GenBank/DDBJ whole genome shotgun (WGS) entry which is preliminary data.</text>
</comment>
<protein>
    <submittedName>
        <fullName evidence="2">24458_t:CDS:1</fullName>
    </submittedName>
</protein>
<feature type="compositionally biased region" description="Pro residues" evidence="1">
    <location>
        <begin position="53"/>
        <end position="64"/>
    </location>
</feature>
<feature type="compositionally biased region" description="Low complexity" evidence="1">
    <location>
        <begin position="65"/>
        <end position="74"/>
    </location>
</feature>